<feature type="transmembrane region" description="Helical" evidence="11">
    <location>
        <begin position="567"/>
        <end position="590"/>
    </location>
</feature>
<organism evidence="13 14">
    <name type="scientific">Ktedonosporobacter rubrisoli</name>
    <dbReference type="NCBI Taxonomy" id="2509675"/>
    <lineage>
        <taxon>Bacteria</taxon>
        <taxon>Bacillati</taxon>
        <taxon>Chloroflexota</taxon>
        <taxon>Ktedonobacteria</taxon>
        <taxon>Ktedonobacterales</taxon>
        <taxon>Ktedonosporobacteraceae</taxon>
        <taxon>Ktedonosporobacter</taxon>
    </lineage>
</organism>
<dbReference type="KEGG" id="kbs:EPA93_43205"/>
<dbReference type="GO" id="GO:0098796">
    <property type="term" value="C:membrane protein complex"/>
    <property type="evidence" value="ECO:0007669"/>
    <property type="project" value="UniProtKB-ARBA"/>
</dbReference>
<dbReference type="SMART" id="SM00382">
    <property type="entry name" value="AAA"/>
    <property type="match status" value="1"/>
</dbReference>
<dbReference type="InterPro" id="IPR003439">
    <property type="entry name" value="ABC_transporter-like_ATP-bd"/>
</dbReference>
<dbReference type="InterPro" id="IPR017911">
    <property type="entry name" value="MacB-like_ATP-bd"/>
</dbReference>
<dbReference type="GO" id="GO:0005886">
    <property type="term" value="C:plasma membrane"/>
    <property type="evidence" value="ECO:0007669"/>
    <property type="project" value="UniProtKB-SubCell"/>
</dbReference>
<dbReference type="OrthoDB" id="9770099at2"/>
<evidence type="ECO:0000313" key="13">
    <source>
        <dbReference type="EMBL" id="QBD82424.1"/>
    </source>
</evidence>
<evidence type="ECO:0000256" key="6">
    <source>
        <dbReference type="ARBA" id="ARBA00022741"/>
    </source>
</evidence>
<dbReference type="PANTHER" id="PTHR24220:SF86">
    <property type="entry name" value="ABC TRANSPORTER ABCH.1"/>
    <property type="match status" value="1"/>
</dbReference>
<evidence type="ECO:0000256" key="11">
    <source>
        <dbReference type="SAM" id="Phobius"/>
    </source>
</evidence>
<keyword evidence="5 11" id="KW-0812">Transmembrane</keyword>
<evidence type="ECO:0000256" key="9">
    <source>
        <dbReference type="ARBA" id="ARBA00023136"/>
    </source>
</evidence>
<dbReference type="PROSITE" id="PS50893">
    <property type="entry name" value="ABC_TRANSPORTER_2"/>
    <property type="match status" value="1"/>
</dbReference>
<keyword evidence="9 11" id="KW-0472">Membrane</keyword>
<reference evidence="13 14" key="1">
    <citation type="submission" date="2019-01" db="EMBL/GenBank/DDBJ databases">
        <title>Ktedonosporobacter rubrisoli SCAWS-G2.</title>
        <authorList>
            <person name="Huang Y."/>
            <person name="Yan B."/>
        </authorList>
    </citation>
    <scope>NUCLEOTIDE SEQUENCE [LARGE SCALE GENOMIC DNA]</scope>
    <source>
        <strain evidence="13 14">SCAWS-G2</strain>
    </source>
</reference>
<feature type="transmembrane region" description="Helical" evidence="11">
    <location>
        <begin position="270"/>
        <end position="288"/>
    </location>
</feature>
<evidence type="ECO:0000256" key="7">
    <source>
        <dbReference type="ARBA" id="ARBA00022840"/>
    </source>
</evidence>
<dbReference type="PANTHER" id="PTHR24220">
    <property type="entry name" value="IMPORT ATP-BINDING PROTEIN"/>
    <property type="match status" value="1"/>
</dbReference>
<sequence length="648" mass="71706">MLQIRHLKKTYQPGTQASVIALNDINLAFDQGEFVCILGKSGSGKSTFLNLLAGLDYPTEGEILIKSSNISQLKDREIANFRKDSIGFIFQDFQLLEHLTAVENVELGLMMFPLSQREKRKRALQALQEVGLEMRASSRAATLSGGEKQRVAIARALVKDPDIVIADEPSGALDSKTSELIFSLLQKIAQAGKLVIVVTHDNDALRYATHLVELRDGVVITDQMLPYQQLEALPAEPKPQRPALPKQRSSDPLTPFRLSAKQILEKKWRYVLVSIGMVIGIAGLASALNLNNGIAAYMAYARQRIVDDSKLTFIKQGQMNFNDSLHIEHDPRVRLVQDEYELNGKILWHQQEIDLKLDPLLQQKYWGLYTTPRVIAGSLPKDGTDEIALSATIAQRLLGGSDFQRLIGTKIELKSLALDPFNAYPARWNEQTFTVTGVTEKTLIGEDHGYLPYATDKDLVRRSQFLGKNADIPTNQLSVYLANSQDVPGIVKTFRGEYTVVTPEDVLKDLTNLFQNFTLIILSASLLILFIAVLMIGIILYISVLERLQEIGLLISLGATRNDIKKLFLAEALLLGLFASILGIVLSLIAQLVVNPLITAYMNYALLQPSVVTLGSTIAIAMIVSFAASLIPASKAARLSAIELLRRH</sequence>
<evidence type="ECO:0000256" key="10">
    <source>
        <dbReference type="ARBA" id="ARBA00038388"/>
    </source>
</evidence>
<accession>A0A4P6K2Q8</accession>
<evidence type="ECO:0000313" key="14">
    <source>
        <dbReference type="Proteomes" id="UP000290365"/>
    </source>
</evidence>
<keyword evidence="14" id="KW-1185">Reference proteome</keyword>
<dbReference type="InterPro" id="IPR003593">
    <property type="entry name" value="AAA+_ATPase"/>
</dbReference>
<feature type="domain" description="ABC transporter" evidence="12">
    <location>
        <begin position="2"/>
        <end position="241"/>
    </location>
</feature>
<dbReference type="InterPro" id="IPR017871">
    <property type="entry name" value="ABC_transporter-like_CS"/>
</dbReference>
<dbReference type="InterPro" id="IPR025857">
    <property type="entry name" value="MacB_PCD"/>
</dbReference>
<comment type="subcellular location">
    <subcellularLocation>
        <location evidence="1">Cell inner membrane</location>
        <topology evidence="1">Multi-pass membrane protein</topology>
    </subcellularLocation>
</comment>
<dbReference type="GO" id="GO:0005524">
    <property type="term" value="F:ATP binding"/>
    <property type="evidence" value="ECO:0007669"/>
    <property type="project" value="UniProtKB-KW"/>
</dbReference>
<gene>
    <name evidence="13" type="ORF">EPA93_43205</name>
</gene>
<dbReference type="FunFam" id="3.40.50.300:FF:000032">
    <property type="entry name" value="Export ABC transporter ATP-binding protein"/>
    <property type="match status" value="1"/>
</dbReference>
<keyword evidence="4" id="KW-0997">Cell inner membrane</keyword>
<dbReference type="Pfam" id="PF02687">
    <property type="entry name" value="FtsX"/>
    <property type="match status" value="1"/>
</dbReference>
<keyword evidence="2" id="KW-0813">Transport</keyword>
<feature type="transmembrane region" description="Helical" evidence="11">
    <location>
        <begin position="517"/>
        <end position="546"/>
    </location>
</feature>
<feature type="transmembrane region" description="Helical" evidence="11">
    <location>
        <begin position="610"/>
        <end position="631"/>
    </location>
</feature>
<dbReference type="GO" id="GO:0022857">
    <property type="term" value="F:transmembrane transporter activity"/>
    <property type="evidence" value="ECO:0007669"/>
    <property type="project" value="TreeGrafter"/>
</dbReference>
<evidence type="ECO:0000256" key="3">
    <source>
        <dbReference type="ARBA" id="ARBA00022475"/>
    </source>
</evidence>
<keyword evidence="7 13" id="KW-0067">ATP-binding</keyword>
<dbReference type="EMBL" id="CP035758">
    <property type="protein sequence ID" value="QBD82424.1"/>
    <property type="molecule type" value="Genomic_DNA"/>
</dbReference>
<dbReference type="Gene3D" id="3.40.50.300">
    <property type="entry name" value="P-loop containing nucleotide triphosphate hydrolases"/>
    <property type="match status" value="1"/>
</dbReference>
<name>A0A4P6K2Q8_KTERU</name>
<dbReference type="AlphaFoldDB" id="A0A4P6K2Q8"/>
<dbReference type="InterPro" id="IPR027417">
    <property type="entry name" value="P-loop_NTPase"/>
</dbReference>
<evidence type="ECO:0000256" key="8">
    <source>
        <dbReference type="ARBA" id="ARBA00022989"/>
    </source>
</evidence>
<dbReference type="InterPro" id="IPR003838">
    <property type="entry name" value="ABC3_permease_C"/>
</dbReference>
<dbReference type="Proteomes" id="UP000290365">
    <property type="component" value="Chromosome"/>
</dbReference>
<dbReference type="Pfam" id="PF00005">
    <property type="entry name" value="ABC_tran"/>
    <property type="match status" value="1"/>
</dbReference>
<dbReference type="RefSeq" id="WP_129893493.1">
    <property type="nucleotide sequence ID" value="NZ_CP035758.1"/>
</dbReference>
<dbReference type="Pfam" id="PF12704">
    <property type="entry name" value="MacB_PCD"/>
    <property type="match status" value="1"/>
</dbReference>
<keyword evidence="6" id="KW-0547">Nucleotide-binding</keyword>
<comment type="similarity">
    <text evidence="10">Belongs to the ABC transporter superfamily. Macrolide exporter (TC 3.A.1.122) family.</text>
</comment>
<protein>
    <submittedName>
        <fullName evidence="13">ABC transporter ATP-binding protein/permease</fullName>
    </submittedName>
</protein>
<evidence type="ECO:0000259" key="12">
    <source>
        <dbReference type="PROSITE" id="PS50893"/>
    </source>
</evidence>
<dbReference type="GO" id="GO:0016887">
    <property type="term" value="F:ATP hydrolysis activity"/>
    <property type="evidence" value="ECO:0007669"/>
    <property type="project" value="InterPro"/>
</dbReference>
<keyword evidence="3" id="KW-1003">Cell membrane</keyword>
<evidence type="ECO:0000256" key="5">
    <source>
        <dbReference type="ARBA" id="ARBA00022692"/>
    </source>
</evidence>
<dbReference type="CDD" id="cd03255">
    <property type="entry name" value="ABC_MJ0796_LolCDE_FtsE"/>
    <property type="match status" value="1"/>
</dbReference>
<proteinExistence type="inferred from homology"/>
<dbReference type="SUPFAM" id="SSF52540">
    <property type="entry name" value="P-loop containing nucleoside triphosphate hydrolases"/>
    <property type="match status" value="1"/>
</dbReference>
<evidence type="ECO:0000256" key="4">
    <source>
        <dbReference type="ARBA" id="ARBA00022519"/>
    </source>
</evidence>
<keyword evidence="8 11" id="KW-1133">Transmembrane helix</keyword>
<dbReference type="PROSITE" id="PS00211">
    <property type="entry name" value="ABC_TRANSPORTER_1"/>
    <property type="match status" value="1"/>
</dbReference>
<evidence type="ECO:0000256" key="2">
    <source>
        <dbReference type="ARBA" id="ARBA00022448"/>
    </source>
</evidence>
<dbReference type="InterPro" id="IPR015854">
    <property type="entry name" value="ABC_transpr_LolD-like"/>
</dbReference>
<evidence type="ECO:0000256" key="1">
    <source>
        <dbReference type="ARBA" id="ARBA00004429"/>
    </source>
</evidence>